<dbReference type="AlphaFoldDB" id="A0A2K8YVD4"/>
<dbReference type="CDD" id="cd02947">
    <property type="entry name" value="TRX_family"/>
    <property type="match status" value="1"/>
</dbReference>
<keyword evidence="2" id="KW-1185">Reference proteome</keyword>
<sequence>MASHSASLTAASPLPILLVCAPVVSNLEAELNQLLEMIRSVSDSTLQVMQVNEATHPEVVRSFNFTSLPAFALLQQGEELWQHTGPINTPGLFSHLHKQIQEALLKNLNSIAL</sequence>
<dbReference type="RefSeq" id="WP_100987280.1">
    <property type="nucleotide sequence ID" value="NZ_CP025096.1"/>
</dbReference>
<evidence type="ECO:0008006" key="3">
    <source>
        <dbReference type="Google" id="ProtNLM"/>
    </source>
</evidence>
<evidence type="ECO:0000313" key="1">
    <source>
        <dbReference type="EMBL" id="AUD01559.1"/>
    </source>
</evidence>
<dbReference type="Proteomes" id="UP000232883">
    <property type="component" value="Chromosome"/>
</dbReference>
<name>A0A2K8YVD4_9BACT</name>
<dbReference type="SUPFAM" id="SSF52833">
    <property type="entry name" value="Thioredoxin-like"/>
    <property type="match status" value="1"/>
</dbReference>
<dbReference type="OrthoDB" id="964174at2"/>
<accession>A0A2K8YVD4</accession>
<reference evidence="1 2" key="1">
    <citation type="submission" date="2017-11" db="EMBL/GenBank/DDBJ databases">
        <title>Taxonomic description and genome sequences of Spirosoma HA7 sp. nov., isolated from pollen microhabitat of Corylus avellana.</title>
        <authorList>
            <person name="Ambika Manirajan B."/>
            <person name="Suarez C."/>
            <person name="Ratering S."/>
            <person name="Geissler-Plaum R."/>
            <person name="Cardinale M."/>
            <person name="Sylvia S."/>
        </authorList>
    </citation>
    <scope>NUCLEOTIDE SEQUENCE [LARGE SCALE GENOMIC DNA]</scope>
    <source>
        <strain evidence="1 2">HA7</strain>
    </source>
</reference>
<gene>
    <name evidence="1" type="ORF">CWM47_06855</name>
</gene>
<evidence type="ECO:0000313" key="2">
    <source>
        <dbReference type="Proteomes" id="UP000232883"/>
    </source>
</evidence>
<proteinExistence type="predicted"/>
<dbReference type="InterPro" id="IPR036249">
    <property type="entry name" value="Thioredoxin-like_sf"/>
</dbReference>
<dbReference type="KEGG" id="spir:CWM47_06855"/>
<protein>
    <recommendedName>
        <fullName evidence="3">Thioredoxin</fullName>
    </recommendedName>
</protein>
<dbReference type="Gene3D" id="3.40.30.10">
    <property type="entry name" value="Glutaredoxin"/>
    <property type="match status" value="1"/>
</dbReference>
<organism evidence="1 2">
    <name type="scientific">Spirosoma pollinicola</name>
    <dbReference type="NCBI Taxonomy" id="2057025"/>
    <lineage>
        <taxon>Bacteria</taxon>
        <taxon>Pseudomonadati</taxon>
        <taxon>Bacteroidota</taxon>
        <taxon>Cytophagia</taxon>
        <taxon>Cytophagales</taxon>
        <taxon>Cytophagaceae</taxon>
        <taxon>Spirosoma</taxon>
    </lineage>
</organism>
<dbReference type="EMBL" id="CP025096">
    <property type="protein sequence ID" value="AUD01559.1"/>
    <property type="molecule type" value="Genomic_DNA"/>
</dbReference>